<comment type="caution">
    <text evidence="2">The sequence shown here is derived from an EMBL/GenBank/DDBJ whole genome shotgun (WGS) entry which is preliminary data.</text>
</comment>
<dbReference type="Proteomes" id="UP000676386">
    <property type="component" value="Unassembled WGS sequence"/>
</dbReference>
<dbReference type="EMBL" id="JAGTXB010000014">
    <property type="protein sequence ID" value="MBS0030396.1"/>
    <property type="molecule type" value="Genomic_DNA"/>
</dbReference>
<gene>
    <name evidence="2" type="ORF">KE626_23925</name>
</gene>
<sequence>MNMPLSKYIFRALIGCLPAIPAQAQTSYLLEAEDFQFKGGWQPESVAGAQVSNHHILRVFSGKIKAADAMTVINIKAAGNFAIWVRTPDYPADRPGTRLFGITVNGQALEKESGQHGKDGYYWEKAGTAALDAGENVIALKDTRSNFGRCDAIFLTAAGADPNEEKLATLQRFKITPLTATYTPPTDKTAAAAVRVPPGSAAMATLSNDRLQLQFVKALAADGAPCLAAISSIKENNRWRHLQNGSDAHRIFLLSAVVPQISFGSFFPSWNGSTAYGSFQSRGKIFPVLAPESLANPFLAGLRRECFPVAVKQLSSKTIEVTYETNDKETLRGVWQLETGSRHLLLTLTYIPKQTGYYSLAVTAFSGVEKEEVTSIQLPPMFQYQRIPDNPVMLPSALMPQPLAMMETKQPQGNLTTFITGTLADFPPDWGEATVSPMGFAIKNAANQVQPAAFSPVLGLDNSQVEAGKTLTRQFALGALASGWNDAMEYISDSIYHVTDYRTQERTSLTETIFNITDLIRNDTAAGWAHDLKGFYDIEANPAVVPTVVQAAPLAVISAAILERDEAFYTSRALPAIEYTLSRSGFRWAKNVSGTSFNTNKQSLLLSPFNSQFTTAYYEALHQLLGGANPWLEAIALPGNKVRPARGYSVNIPVWTQELAAYRLTKNKNWLNAAAAHAKEFIASEVYGTKTVPLGKQPFYNASFYAYWWELPDLYEVTGDTSFLAAATTSAFQTLAGIRVYPEVKDQLQTIHPGGKYEGNTTLWWKGGEKYRLGFPRKQGDAPEKQVPQRLVSPVGLGFEQPYTFFDPGKLVRPVFMSSWAPHLLRLFQDEHREIFETYARNAVIGRFTNYPGYYGTGYTDITMQPDFPYKGPDVSSVYYHHIPPHLAFTLDFLVTEAIQRSHGKVNFPYGKQDGFVWFNNRVFGGGSGRIFDDGAVRLWMKRGLVKVDQPALNYVTAISGSRFWMLLLNESHSETVGTVHIGKEVMVKDSTAATCYACANDSLSVLPMSNRQLRVAVPGKGFMALSFPLSARPASIPVDPVQNGMQVLDLGAGTGKCYAFRIRSPFGWDAIYTYLESAPEAGLQATFIMNGESRTVAAYPFESSFYPVKMAAGAVLKVKVRNAGGEEKEGTIIFNKSAK</sequence>
<dbReference type="Gene3D" id="2.60.120.260">
    <property type="entry name" value="Galactose-binding domain-like"/>
    <property type="match status" value="1"/>
</dbReference>
<evidence type="ECO:0000256" key="1">
    <source>
        <dbReference type="SAM" id="SignalP"/>
    </source>
</evidence>
<feature type="chain" id="PRO_5045559924" description="Alpha-L-rhamnosidase six-hairpin glycosidase domain-containing protein" evidence="1">
    <location>
        <begin position="25"/>
        <end position="1140"/>
    </location>
</feature>
<evidence type="ECO:0008006" key="4">
    <source>
        <dbReference type="Google" id="ProtNLM"/>
    </source>
</evidence>
<dbReference type="RefSeq" id="WP_211975536.1">
    <property type="nucleotide sequence ID" value="NZ_CBFHAM010000008.1"/>
</dbReference>
<evidence type="ECO:0000313" key="2">
    <source>
        <dbReference type="EMBL" id="MBS0030396.1"/>
    </source>
</evidence>
<keyword evidence="3" id="KW-1185">Reference proteome</keyword>
<feature type="signal peptide" evidence="1">
    <location>
        <begin position="1"/>
        <end position="24"/>
    </location>
</feature>
<evidence type="ECO:0000313" key="3">
    <source>
        <dbReference type="Proteomes" id="UP000676386"/>
    </source>
</evidence>
<proteinExistence type="predicted"/>
<reference evidence="2 3" key="1">
    <citation type="submission" date="2021-04" db="EMBL/GenBank/DDBJ databases">
        <title>Chitinophaga sp. nov., isolated from the rhizosphere soil.</title>
        <authorList>
            <person name="He S."/>
        </authorList>
    </citation>
    <scope>NUCLEOTIDE SEQUENCE [LARGE SCALE GENOMIC DNA]</scope>
    <source>
        <strain evidence="2 3">2R12</strain>
    </source>
</reference>
<organism evidence="2 3">
    <name type="scientific">Chitinophaga hostae</name>
    <dbReference type="NCBI Taxonomy" id="2831022"/>
    <lineage>
        <taxon>Bacteria</taxon>
        <taxon>Pseudomonadati</taxon>
        <taxon>Bacteroidota</taxon>
        <taxon>Chitinophagia</taxon>
        <taxon>Chitinophagales</taxon>
        <taxon>Chitinophagaceae</taxon>
        <taxon>Chitinophaga</taxon>
    </lineage>
</organism>
<keyword evidence="1" id="KW-0732">Signal</keyword>
<protein>
    <recommendedName>
        <fullName evidence="4">Alpha-L-rhamnosidase six-hairpin glycosidase domain-containing protein</fullName>
    </recommendedName>
</protein>
<name>A0ABS5J5Q6_9BACT</name>
<accession>A0ABS5J5Q6</accession>